<feature type="compositionally biased region" description="Low complexity" evidence="1">
    <location>
        <begin position="80"/>
        <end position="95"/>
    </location>
</feature>
<gene>
    <name evidence="3" type="ORF">Vau01_120310</name>
</gene>
<feature type="region of interest" description="Disordered" evidence="1">
    <location>
        <begin position="66"/>
        <end position="100"/>
    </location>
</feature>
<dbReference type="RefSeq" id="WP_204013344.1">
    <property type="nucleotide sequence ID" value="NZ_BOPG01000119.1"/>
</dbReference>
<dbReference type="AlphaFoldDB" id="A0A8J3ZM46"/>
<evidence type="ECO:0000256" key="2">
    <source>
        <dbReference type="SAM" id="Phobius"/>
    </source>
</evidence>
<keyword evidence="2" id="KW-1133">Transmembrane helix</keyword>
<evidence type="ECO:0000313" key="4">
    <source>
        <dbReference type="Proteomes" id="UP000612585"/>
    </source>
</evidence>
<keyword evidence="4" id="KW-1185">Reference proteome</keyword>
<comment type="caution">
    <text evidence="3">The sequence shown here is derived from an EMBL/GenBank/DDBJ whole genome shotgun (WGS) entry which is preliminary data.</text>
</comment>
<proteinExistence type="predicted"/>
<name>A0A8J3ZM46_9ACTN</name>
<evidence type="ECO:0008006" key="5">
    <source>
        <dbReference type="Google" id="ProtNLM"/>
    </source>
</evidence>
<reference evidence="3" key="1">
    <citation type="submission" date="2021-01" db="EMBL/GenBank/DDBJ databases">
        <title>Whole genome shotgun sequence of Virgisporangium aurantiacum NBRC 16421.</title>
        <authorList>
            <person name="Komaki H."/>
            <person name="Tamura T."/>
        </authorList>
    </citation>
    <scope>NUCLEOTIDE SEQUENCE</scope>
    <source>
        <strain evidence="3">NBRC 16421</strain>
    </source>
</reference>
<dbReference type="SUPFAM" id="SSF69304">
    <property type="entry name" value="Tricorn protease N-terminal domain"/>
    <property type="match status" value="1"/>
</dbReference>
<dbReference type="Gene3D" id="2.120.10.30">
    <property type="entry name" value="TolB, C-terminal domain"/>
    <property type="match status" value="1"/>
</dbReference>
<keyword evidence="2" id="KW-0812">Transmembrane</keyword>
<accession>A0A8J3ZM46</accession>
<organism evidence="3 4">
    <name type="scientific">Virgisporangium aurantiacum</name>
    <dbReference type="NCBI Taxonomy" id="175570"/>
    <lineage>
        <taxon>Bacteria</taxon>
        <taxon>Bacillati</taxon>
        <taxon>Actinomycetota</taxon>
        <taxon>Actinomycetes</taxon>
        <taxon>Micromonosporales</taxon>
        <taxon>Micromonosporaceae</taxon>
        <taxon>Virgisporangium</taxon>
    </lineage>
</organism>
<dbReference type="EMBL" id="BOPG01000119">
    <property type="protein sequence ID" value="GIJ64515.1"/>
    <property type="molecule type" value="Genomic_DNA"/>
</dbReference>
<feature type="transmembrane region" description="Helical" evidence="2">
    <location>
        <begin position="40"/>
        <end position="61"/>
    </location>
</feature>
<evidence type="ECO:0000256" key="1">
    <source>
        <dbReference type="SAM" id="MobiDB-lite"/>
    </source>
</evidence>
<sequence length="323" mass="34448">MTDLERLLRESVHELASEGRPVDLSGPALRRARRTHTFRTVSAVSAAVIAVLLVAGIATAVRLSRADEDPPPADGPPSPTVSSTVPTTESATESAGPRTPPITLPGGWIIRAAPHNNDYGVVVYDDATGRYHRVGYTATALPSPDGRYLAIMGQDVLAVKAADDEERVVYQRQFATRDVRPVWSADSTHLAFVTYSPEGAKVRVAELPAGGETASEPVNCPDGCMLKWLEDGQHIRVYTGSRRAEVTVRGGAVGAPSATPDDPCGSTVRAFRVDNSSWLCVTSTGFAVTTSGGTVTKRIPFPREIDGMPIATDSVNFVLSRQR</sequence>
<protein>
    <recommendedName>
        <fullName evidence="5">WD40-like Beta Propeller Repeat</fullName>
    </recommendedName>
</protein>
<evidence type="ECO:0000313" key="3">
    <source>
        <dbReference type="EMBL" id="GIJ64515.1"/>
    </source>
</evidence>
<dbReference type="InterPro" id="IPR011042">
    <property type="entry name" value="6-blade_b-propeller_TolB-like"/>
</dbReference>
<keyword evidence="2" id="KW-0472">Membrane</keyword>
<dbReference type="Proteomes" id="UP000612585">
    <property type="component" value="Unassembled WGS sequence"/>
</dbReference>